<proteinExistence type="predicted"/>
<keyword evidence="2" id="KW-1185">Reference proteome</keyword>
<comment type="caution">
    <text evidence="1">The sequence shown here is derived from an EMBL/GenBank/DDBJ whole genome shotgun (WGS) entry which is preliminary data.</text>
</comment>
<dbReference type="EMBL" id="JAFBFH010000005">
    <property type="protein sequence ID" value="MBM7714082.1"/>
    <property type="molecule type" value="Genomic_DNA"/>
</dbReference>
<evidence type="ECO:0000313" key="1">
    <source>
        <dbReference type="EMBL" id="MBM7714082.1"/>
    </source>
</evidence>
<accession>A0ABS2R358</accession>
<name>A0ABS2R358_9BACI</name>
<evidence type="ECO:0000313" key="2">
    <source>
        <dbReference type="Proteomes" id="UP000823485"/>
    </source>
</evidence>
<dbReference type="RefSeq" id="WP_077113759.1">
    <property type="nucleotide sequence ID" value="NZ_JAFBFH010000005.1"/>
</dbReference>
<reference evidence="1 2" key="1">
    <citation type="submission" date="2021-01" db="EMBL/GenBank/DDBJ databases">
        <title>Genomic Encyclopedia of Type Strains, Phase IV (KMG-IV): sequencing the most valuable type-strain genomes for metagenomic binning, comparative biology and taxonomic classification.</title>
        <authorList>
            <person name="Goeker M."/>
        </authorList>
    </citation>
    <scope>NUCLEOTIDE SEQUENCE [LARGE SCALE GENOMIC DNA]</scope>
    <source>
        <strain evidence="1 2">DSM 105453</strain>
    </source>
</reference>
<dbReference type="Proteomes" id="UP000823485">
    <property type="component" value="Unassembled WGS sequence"/>
</dbReference>
<protein>
    <submittedName>
        <fullName evidence="1">SLAP domain-containing protein</fullName>
    </submittedName>
</protein>
<dbReference type="NCBIfam" id="TIGR04398">
    <property type="entry name" value="SLAP_DUP"/>
    <property type="match status" value="1"/>
</dbReference>
<gene>
    <name evidence="1" type="ORF">JOC94_001054</name>
</gene>
<dbReference type="InterPro" id="IPR030910">
    <property type="entry name" value="SLAP_dom"/>
</dbReference>
<organism evidence="1 2">
    <name type="scientific">Siminovitchia thermophila</name>
    <dbReference type="NCBI Taxonomy" id="1245522"/>
    <lineage>
        <taxon>Bacteria</taxon>
        <taxon>Bacillati</taxon>
        <taxon>Bacillota</taxon>
        <taxon>Bacilli</taxon>
        <taxon>Bacillales</taxon>
        <taxon>Bacillaceae</taxon>
        <taxon>Siminovitchia</taxon>
    </lineage>
</organism>
<sequence length="123" mass="14006">MIQFHPVWASKLTPKQKNELLQAAEQLPPSSSQYSAVLFRGKYKKNGGLVATVFLRNEMSQSLDIQKIKVEILEKHTVIAKGIFSPNLRINSASVYPWSFVFSPELVCQSHSDPQNWHVHIDM</sequence>